<dbReference type="FunFam" id="3.40.720.10:FF:000001">
    <property type="entry name" value="2,3-bisphosphoglycerate-independent phosphoglycerate mutase"/>
    <property type="match status" value="1"/>
</dbReference>
<comment type="pathway">
    <text evidence="3">Carbohydrate degradation; glycolysis; pyruvate from D-glyceraldehyde 3-phosphate: step 3/5.</text>
</comment>
<accession>A0A3B1AIT1</accession>
<evidence type="ECO:0000259" key="12">
    <source>
        <dbReference type="Pfam" id="PF06415"/>
    </source>
</evidence>
<comment type="similarity">
    <text evidence="4">Belongs to the BPG-independent phosphoglycerate mutase family.</text>
</comment>
<dbReference type="InterPro" id="IPR011258">
    <property type="entry name" value="BPG-indep_PGM_N"/>
</dbReference>
<dbReference type="PANTHER" id="PTHR31637:SF0">
    <property type="entry name" value="2,3-BISPHOSPHOGLYCERATE-INDEPENDENT PHOSPHOGLYCERATE MUTASE"/>
    <property type="match status" value="1"/>
</dbReference>
<dbReference type="HAMAP" id="MF_01038">
    <property type="entry name" value="GpmI"/>
    <property type="match status" value="1"/>
</dbReference>
<dbReference type="EMBL" id="UOFT01000027">
    <property type="protein sequence ID" value="VAW92576.1"/>
    <property type="molecule type" value="Genomic_DNA"/>
</dbReference>
<comment type="cofactor">
    <cofactor evidence="2">
        <name>Mn(2+)</name>
        <dbReference type="ChEBI" id="CHEBI:29035"/>
    </cofactor>
</comment>
<organism evidence="13">
    <name type="scientific">hydrothermal vent metagenome</name>
    <dbReference type="NCBI Taxonomy" id="652676"/>
    <lineage>
        <taxon>unclassified sequences</taxon>
        <taxon>metagenomes</taxon>
        <taxon>ecological metagenomes</taxon>
    </lineage>
</organism>
<dbReference type="Gene3D" id="3.40.720.10">
    <property type="entry name" value="Alkaline Phosphatase, subunit A"/>
    <property type="match status" value="1"/>
</dbReference>
<evidence type="ECO:0000256" key="6">
    <source>
        <dbReference type="ARBA" id="ARBA00022723"/>
    </source>
</evidence>
<name>A0A3B1AIT1_9ZZZZ</name>
<dbReference type="Pfam" id="PF06415">
    <property type="entry name" value="iPGM_N"/>
    <property type="match status" value="1"/>
</dbReference>
<dbReference type="GO" id="GO:0030145">
    <property type="term" value="F:manganese ion binding"/>
    <property type="evidence" value="ECO:0007669"/>
    <property type="project" value="InterPro"/>
</dbReference>
<sequence length="523" mass="57698">MSLNLKPMVLVIMDGWGITDVVENNAIANANTPNLDRLCMEYPHTTLRGSGAEVGLPADQMGNSEVGHLNLGAGRVVYQEYTRVSRSIKTGSFFKNQTLVDAVDKAKSTGKAVHIMGLLSPGGVHSHEEHLHAMMELAVKQGVQNVYLHAFLDGRDTPPKSAFESIDAMQAKLDEMGGGQFASVTGRFYAMDRDHRWPRIKKAYDVIANGTADFSAESARECLEMAYARGETDEFVEATAIHPKGVVPVQIQTGDVVIFMNFRSDRARQITRPFIEPNFDAFERGNTVKLGSFVCLTEYNSQYDVPVAYPPERLKNVFGDYISKLGLRQLRIAETEKYAHVTFFFNGGREEPFDFEDRILVPSPDVKTYDLQPEMNAPELTVKLVEAINSDKYDVIICNYANPDMVGHTGNFDATVKAIETIDRCIVEVVEAVQQAGGEILITADHGNAEKMLDVETGQPHTAHTTNPVPLLYVGREAELETSGALSDIAPTMLYLMGIEQPSEMLGRSLVKPKTDEGQSSLI</sequence>
<feature type="domain" description="Metalloenzyme" evidence="11">
    <location>
        <begin position="6"/>
        <end position="500"/>
    </location>
</feature>
<dbReference type="GO" id="GO:0006007">
    <property type="term" value="P:glucose catabolic process"/>
    <property type="evidence" value="ECO:0007669"/>
    <property type="project" value="InterPro"/>
</dbReference>
<dbReference type="AlphaFoldDB" id="A0A3B1AIT1"/>
<proteinExistence type="inferred from homology"/>
<dbReference type="GO" id="GO:0006096">
    <property type="term" value="P:glycolytic process"/>
    <property type="evidence" value="ECO:0007669"/>
    <property type="project" value="UniProtKB-UniPathway"/>
</dbReference>
<gene>
    <name evidence="13" type="ORF">MNBD_GAMMA23-2419</name>
</gene>
<keyword evidence="7" id="KW-0324">Glycolysis</keyword>
<dbReference type="GO" id="GO:0004619">
    <property type="term" value="F:phosphoglycerate mutase activity"/>
    <property type="evidence" value="ECO:0007669"/>
    <property type="project" value="UniProtKB-EC"/>
</dbReference>
<keyword evidence="6" id="KW-0479">Metal-binding</keyword>
<evidence type="ECO:0000256" key="1">
    <source>
        <dbReference type="ARBA" id="ARBA00000370"/>
    </source>
</evidence>
<dbReference type="PANTHER" id="PTHR31637">
    <property type="entry name" value="2,3-BISPHOSPHOGLYCERATE-INDEPENDENT PHOSPHOGLYCERATE MUTASE"/>
    <property type="match status" value="1"/>
</dbReference>
<dbReference type="SUPFAM" id="SSF64158">
    <property type="entry name" value="2,3-Bisphosphoglycerate-independent phosphoglycerate mutase, substrate-binding domain"/>
    <property type="match status" value="1"/>
</dbReference>
<evidence type="ECO:0000259" key="11">
    <source>
        <dbReference type="Pfam" id="PF01676"/>
    </source>
</evidence>
<dbReference type="EC" id="5.4.2.12" evidence="5"/>
<dbReference type="GO" id="GO:0005829">
    <property type="term" value="C:cytosol"/>
    <property type="evidence" value="ECO:0007669"/>
    <property type="project" value="TreeGrafter"/>
</dbReference>
<evidence type="ECO:0000256" key="2">
    <source>
        <dbReference type="ARBA" id="ARBA00001936"/>
    </source>
</evidence>
<evidence type="ECO:0000256" key="8">
    <source>
        <dbReference type="ARBA" id="ARBA00023211"/>
    </source>
</evidence>
<dbReference type="InterPro" id="IPR006124">
    <property type="entry name" value="Metalloenzyme"/>
</dbReference>
<evidence type="ECO:0000256" key="10">
    <source>
        <dbReference type="ARBA" id="ARBA00071648"/>
    </source>
</evidence>
<dbReference type="InterPro" id="IPR036646">
    <property type="entry name" value="PGAM_B_sf"/>
</dbReference>
<dbReference type="InterPro" id="IPR005995">
    <property type="entry name" value="Pgm_bpd_ind"/>
</dbReference>
<keyword evidence="9 13" id="KW-0413">Isomerase</keyword>
<dbReference type="PIRSF" id="PIRSF001492">
    <property type="entry name" value="IPGAM"/>
    <property type="match status" value="1"/>
</dbReference>
<dbReference type="SUPFAM" id="SSF53649">
    <property type="entry name" value="Alkaline phosphatase-like"/>
    <property type="match status" value="1"/>
</dbReference>
<keyword evidence="8" id="KW-0464">Manganese</keyword>
<evidence type="ECO:0000256" key="5">
    <source>
        <dbReference type="ARBA" id="ARBA00012026"/>
    </source>
</evidence>
<evidence type="ECO:0000313" key="13">
    <source>
        <dbReference type="EMBL" id="VAW92576.1"/>
    </source>
</evidence>
<dbReference type="FunFam" id="3.40.1450.10:FF:000001">
    <property type="entry name" value="2,3-bisphosphoglycerate-independent phosphoglycerate mutase"/>
    <property type="match status" value="1"/>
</dbReference>
<evidence type="ECO:0000256" key="3">
    <source>
        <dbReference type="ARBA" id="ARBA00004798"/>
    </source>
</evidence>
<dbReference type="Gene3D" id="3.40.1450.10">
    <property type="entry name" value="BPG-independent phosphoglycerate mutase, domain B"/>
    <property type="match status" value="1"/>
</dbReference>
<dbReference type="UniPathway" id="UPA00109">
    <property type="reaction ID" value="UER00186"/>
</dbReference>
<dbReference type="Pfam" id="PF01676">
    <property type="entry name" value="Metalloenzyme"/>
    <property type="match status" value="1"/>
</dbReference>
<reference evidence="13" key="1">
    <citation type="submission" date="2018-06" db="EMBL/GenBank/DDBJ databases">
        <authorList>
            <person name="Zhirakovskaya E."/>
        </authorList>
    </citation>
    <scope>NUCLEOTIDE SEQUENCE</scope>
</reference>
<dbReference type="InterPro" id="IPR017850">
    <property type="entry name" value="Alkaline_phosphatase_core_sf"/>
</dbReference>
<evidence type="ECO:0000256" key="7">
    <source>
        <dbReference type="ARBA" id="ARBA00023152"/>
    </source>
</evidence>
<feature type="domain" description="BPG-independent PGAM N-terminal" evidence="12">
    <location>
        <begin position="84"/>
        <end position="300"/>
    </location>
</feature>
<comment type="catalytic activity">
    <reaction evidence="1">
        <text>(2R)-2-phosphoglycerate = (2R)-3-phosphoglycerate</text>
        <dbReference type="Rhea" id="RHEA:15901"/>
        <dbReference type="ChEBI" id="CHEBI:58272"/>
        <dbReference type="ChEBI" id="CHEBI:58289"/>
        <dbReference type="EC" id="5.4.2.12"/>
    </reaction>
</comment>
<evidence type="ECO:0000256" key="9">
    <source>
        <dbReference type="ARBA" id="ARBA00023235"/>
    </source>
</evidence>
<evidence type="ECO:0000256" key="4">
    <source>
        <dbReference type="ARBA" id="ARBA00008819"/>
    </source>
</evidence>
<dbReference type="NCBIfam" id="TIGR01307">
    <property type="entry name" value="pgm_bpd_ind"/>
    <property type="match status" value="1"/>
</dbReference>
<dbReference type="CDD" id="cd16010">
    <property type="entry name" value="iPGM"/>
    <property type="match status" value="1"/>
</dbReference>
<protein>
    <recommendedName>
        <fullName evidence="10">2,3-bisphosphoglycerate-independent phosphoglycerate mutase</fullName>
        <ecNumber evidence="5">5.4.2.12</ecNumber>
    </recommendedName>
</protein>